<proteinExistence type="predicted"/>
<protein>
    <submittedName>
        <fullName evidence="2">Uncharacterized protein</fullName>
    </submittedName>
</protein>
<accession>A0A0H5RCQ0</accession>
<reference evidence="2" key="1">
    <citation type="submission" date="2015-04" db="EMBL/GenBank/DDBJ databases">
        <title>The genome sequence of the plant pathogenic Rhizarian Plasmodiophora brassicae reveals insights in its biotrophic life cycle and the origin of chitin synthesis.</title>
        <authorList>
            <person name="Schwelm A."/>
            <person name="Fogelqvist J."/>
            <person name="Knaust A."/>
            <person name="Julke S."/>
            <person name="Lilja T."/>
            <person name="Dhandapani V."/>
            <person name="Bonilla-Rosso G."/>
            <person name="Karlsson M."/>
            <person name="Shevchenko A."/>
            <person name="Choi S.R."/>
            <person name="Kim H.G."/>
            <person name="Park J.Y."/>
            <person name="Lim Y.P."/>
            <person name="Ludwig-Muller J."/>
            <person name="Dixelius C."/>
        </authorList>
    </citation>
    <scope>NUCLEOTIDE SEQUENCE</scope>
    <source>
        <tissue evidence="2">Potato root galls</tissue>
    </source>
</reference>
<dbReference type="AlphaFoldDB" id="A0A0H5RCQ0"/>
<feature type="non-terminal residue" evidence="2">
    <location>
        <position position="1"/>
    </location>
</feature>
<evidence type="ECO:0000256" key="1">
    <source>
        <dbReference type="SAM" id="MobiDB-lite"/>
    </source>
</evidence>
<evidence type="ECO:0000313" key="2">
    <source>
        <dbReference type="EMBL" id="CRZ12050.1"/>
    </source>
</evidence>
<organism evidence="2">
    <name type="scientific">Spongospora subterranea</name>
    <dbReference type="NCBI Taxonomy" id="70186"/>
    <lineage>
        <taxon>Eukaryota</taxon>
        <taxon>Sar</taxon>
        <taxon>Rhizaria</taxon>
        <taxon>Endomyxa</taxon>
        <taxon>Phytomyxea</taxon>
        <taxon>Plasmodiophorida</taxon>
        <taxon>Plasmodiophoridae</taxon>
        <taxon>Spongospora</taxon>
    </lineage>
</organism>
<feature type="region of interest" description="Disordered" evidence="1">
    <location>
        <begin position="75"/>
        <end position="94"/>
    </location>
</feature>
<dbReference type="EMBL" id="HACM01011608">
    <property type="protein sequence ID" value="CRZ12050.1"/>
    <property type="molecule type" value="Transcribed_RNA"/>
</dbReference>
<name>A0A0H5RCQ0_9EUKA</name>
<sequence>TTIGKLCLSLLDSSECCPHTSERLAVALFNCLIGMHPDLLSSVWTITADNASTNPALTKKYNDLHEDHLRSIAEDRTSVSVDDEASENSNTVAVDHDEDQQVVLNNCFAHVLQVAVHQS</sequence>